<dbReference type="GO" id="GO:0008168">
    <property type="term" value="F:methyltransferase activity"/>
    <property type="evidence" value="ECO:0007669"/>
    <property type="project" value="UniProtKB-KW"/>
</dbReference>
<dbReference type="Pfam" id="PF08241">
    <property type="entry name" value="Methyltransf_11"/>
    <property type="match status" value="1"/>
</dbReference>
<accession>A0ABP6RSP2</accession>
<dbReference type="GO" id="GO:0032259">
    <property type="term" value="P:methylation"/>
    <property type="evidence" value="ECO:0007669"/>
    <property type="project" value="UniProtKB-KW"/>
</dbReference>
<dbReference type="Gene3D" id="3.40.50.150">
    <property type="entry name" value="Vaccinia Virus protein VP39"/>
    <property type="match status" value="1"/>
</dbReference>
<reference evidence="3" key="1">
    <citation type="journal article" date="2019" name="Int. J. Syst. Evol. Microbiol.">
        <title>The Global Catalogue of Microorganisms (GCM) 10K type strain sequencing project: providing services to taxonomists for standard genome sequencing and annotation.</title>
        <authorList>
            <consortium name="The Broad Institute Genomics Platform"/>
            <consortium name="The Broad Institute Genome Sequencing Center for Infectious Disease"/>
            <person name="Wu L."/>
            <person name="Ma J."/>
        </authorList>
    </citation>
    <scope>NUCLEOTIDE SEQUENCE [LARGE SCALE GENOMIC DNA]</scope>
    <source>
        <strain evidence="3">JCM 9687</strain>
    </source>
</reference>
<dbReference type="SUPFAM" id="SSF53335">
    <property type="entry name" value="S-adenosyl-L-methionine-dependent methyltransferases"/>
    <property type="match status" value="1"/>
</dbReference>
<keyword evidence="2" id="KW-0808">Transferase</keyword>
<keyword evidence="3" id="KW-1185">Reference proteome</keyword>
<proteinExistence type="predicted"/>
<keyword evidence="2" id="KW-0489">Methyltransferase</keyword>
<dbReference type="InterPro" id="IPR013216">
    <property type="entry name" value="Methyltransf_11"/>
</dbReference>
<dbReference type="PANTHER" id="PTHR43591">
    <property type="entry name" value="METHYLTRANSFERASE"/>
    <property type="match status" value="1"/>
</dbReference>
<evidence type="ECO:0000259" key="1">
    <source>
        <dbReference type="Pfam" id="PF08241"/>
    </source>
</evidence>
<name>A0ABP6RSP2_9PSEU</name>
<comment type="caution">
    <text evidence="2">The sequence shown here is derived from an EMBL/GenBank/DDBJ whole genome shotgun (WGS) entry which is preliminary data.</text>
</comment>
<evidence type="ECO:0000313" key="3">
    <source>
        <dbReference type="Proteomes" id="UP001500483"/>
    </source>
</evidence>
<dbReference type="EMBL" id="BAAAYK010000038">
    <property type="protein sequence ID" value="GAA3359475.1"/>
    <property type="molecule type" value="Genomic_DNA"/>
</dbReference>
<dbReference type="PANTHER" id="PTHR43591:SF109">
    <property type="entry name" value="METHYLTRANSFERASE TYPE 11 DOMAIN-CONTAINING PROTEIN"/>
    <property type="match status" value="1"/>
</dbReference>
<dbReference type="Proteomes" id="UP001500483">
    <property type="component" value="Unassembled WGS sequence"/>
</dbReference>
<dbReference type="InterPro" id="IPR029063">
    <property type="entry name" value="SAM-dependent_MTases_sf"/>
</dbReference>
<gene>
    <name evidence="2" type="ORF">GCM10020366_35640</name>
</gene>
<dbReference type="CDD" id="cd02440">
    <property type="entry name" value="AdoMet_MTases"/>
    <property type="match status" value="1"/>
</dbReference>
<sequence>MTCEAVPRDYAFAREHERARHRYLSAAHDPLTFARLAETGVGDGWRCLDVGAGGGAVARWLAERVAPSGSVLATDLRPGPGSRPPVVGHDVVVDPLPAEEFDLVVARLVLRHLPQRDAVLAKLVRALKPGGWLQVDEFDTSYEPLLLAADEESALLYEKFLAAKEAAMRGAGVDPGWGRRVPLAMHRAGLVEIDPRPRVQLRHRDGADLLLLAQAAVDMRAELMAAGMTGAELDRVREVVLHPDFRATSCLMYSVHGRKAAR</sequence>
<feature type="domain" description="Methyltransferase type 11" evidence="1">
    <location>
        <begin position="48"/>
        <end position="133"/>
    </location>
</feature>
<organism evidence="2 3">
    <name type="scientific">Saccharopolyspora gregorii</name>
    <dbReference type="NCBI Taxonomy" id="33914"/>
    <lineage>
        <taxon>Bacteria</taxon>
        <taxon>Bacillati</taxon>
        <taxon>Actinomycetota</taxon>
        <taxon>Actinomycetes</taxon>
        <taxon>Pseudonocardiales</taxon>
        <taxon>Pseudonocardiaceae</taxon>
        <taxon>Saccharopolyspora</taxon>
    </lineage>
</organism>
<protein>
    <submittedName>
        <fullName evidence="2">Methyltransferase domain-containing protein</fullName>
    </submittedName>
</protein>
<evidence type="ECO:0000313" key="2">
    <source>
        <dbReference type="EMBL" id="GAA3359475.1"/>
    </source>
</evidence>